<dbReference type="Gene3D" id="3.40.50.980">
    <property type="match status" value="1"/>
</dbReference>
<reference evidence="1 2" key="1">
    <citation type="journal article" date="2014" name="Genome Biol.">
        <title>Transcriptome and methylome profiling reveals relics of genome dominance in the mesopolyploid Brassica oleracea.</title>
        <authorList>
            <person name="Parkin I.A."/>
            <person name="Koh C."/>
            <person name="Tang H."/>
            <person name="Robinson S.J."/>
            <person name="Kagale S."/>
            <person name="Clarke W.E."/>
            <person name="Town C.D."/>
            <person name="Nixon J."/>
            <person name="Krishnakumar V."/>
            <person name="Bidwell S.L."/>
            <person name="Denoeud F."/>
            <person name="Belcram H."/>
            <person name="Links M.G."/>
            <person name="Just J."/>
            <person name="Clarke C."/>
            <person name="Bender T."/>
            <person name="Huebert T."/>
            <person name="Mason A.S."/>
            <person name="Pires J.C."/>
            <person name="Barker G."/>
            <person name="Moore J."/>
            <person name="Walley P.G."/>
            <person name="Manoli S."/>
            <person name="Batley J."/>
            <person name="Edwards D."/>
            <person name="Nelson M.N."/>
            <person name="Wang X."/>
            <person name="Paterson A.H."/>
            <person name="King G."/>
            <person name="Bancroft I."/>
            <person name="Chalhoub B."/>
            <person name="Sharpe A.G."/>
        </authorList>
    </citation>
    <scope>NUCLEOTIDE SEQUENCE</scope>
    <source>
        <strain evidence="1 2">cv. TO1000</strain>
    </source>
</reference>
<dbReference type="EnsemblPlants" id="Bo5g102360.1">
    <property type="protein sequence ID" value="Bo5g102360.1"/>
    <property type="gene ID" value="Bo5g102360"/>
</dbReference>
<reference evidence="1" key="2">
    <citation type="submission" date="2015-03" db="UniProtKB">
        <authorList>
            <consortium name="EnsemblPlants"/>
        </authorList>
    </citation>
    <scope>IDENTIFICATION</scope>
</reference>
<dbReference type="HOGENOM" id="CLU_3090023_0_0_1"/>
<dbReference type="eggNOG" id="KOG1176">
    <property type="taxonomic scope" value="Eukaryota"/>
</dbReference>
<dbReference type="SUPFAM" id="SSF56801">
    <property type="entry name" value="Acetyl-CoA synthetase-like"/>
    <property type="match status" value="1"/>
</dbReference>
<organism evidence="1 2">
    <name type="scientific">Brassica oleracea var. oleracea</name>
    <dbReference type="NCBI Taxonomy" id="109376"/>
    <lineage>
        <taxon>Eukaryota</taxon>
        <taxon>Viridiplantae</taxon>
        <taxon>Streptophyta</taxon>
        <taxon>Embryophyta</taxon>
        <taxon>Tracheophyta</taxon>
        <taxon>Spermatophyta</taxon>
        <taxon>Magnoliopsida</taxon>
        <taxon>eudicotyledons</taxon>
        <taxon>Gunneridae</taxon>
        <taxon>Pentapetalae</taxon>
        <taxon>rosids</taxon>
        <taxon>malvids</taxon>
        <taxon>Brassicales</taxon>
        <taxon>Brassicaceae</taxon>
        <taxon>Brassiceae</taxon>
        <taxon>Brassica</taxon>
    </lineage>
</organism>
<proteinExistence type="predicted"/>
<evidence type="ECO:0008006" key="3">
    <source>
        <dbReference type="Google" id="ProtNLM"/>
    </source>
</evidence>
<name>A0A0D3CHM8_BRAOL</name>
<evidence type="ECO:0000313" key="1">
    <source>
        <dbReference type="EnsemblPlants" id="Bo5g102360.1"/>
    </source>
</evidence>
<sequence length="52" mass="5920">MFHTYAFNSLVLSAMRTGAAILIMPRFELKLVMELIGKYKVTVVPVAHLERI</sequence>
<dbReference type="Proteomes" id="UP000032141">
    <property type="component" value="Chromosome C5"/>
</dbReference>
<dbReference type="AlphaFoldDB" id="A0A0D3CHM8"/>
<keyword evidence="2" id="KW-1185">Reference proteome</keyword>
<protein>
    <recommendedName>
        <fullName evidence="3">AMP-dependent synthetase/ligase domain-containing protein</fullName>
    </recommendedName>
</protein>
<dbReference type="STRING" id="109376.A0A0D3CHM8"/>
<evidence type="ECO:0000313" key="2">
    <source>
        <dbReference type="Proteomes" id="UP000032141"/>
    </source>
</evidence>
<dbReference type="OMA" id="KMFLNHY"/>
<dbReference type="Gramene" id="Bo5g102360.1">
    <property type="protein sequence ID" value="Bo5g102360.1"/>
    <property type="gene ID" value="Bo5g102360"/>
</dbReference>
<accession>A0A0D3CHM8</accession>